<reference evidence="1 2" key="1">
    <citation type="journal article" date="2016" name="PLoS ONE">
        <title>Complete Genome Sequence and Comparative Genomics of a Novel Myxobacterium Myxococcus hansupus.</title>
        <authorList>
            <person name="Sharma G."/>
            <person name="Narwani T."/>
            <person name="Subramanian S."/>
        </authorList>
    </citation>
    <scope>NUCLEOTIDE SEQUENCE [LARGE SCALE GENOMIC DNA]</scope>
    <source>
        <strain evidence="2">mixupus</strain>
    </source>
</reference>
<evidence type="ECO:0000313" key="2">
    <source>
        <dbReference type="Proteomes" id="UP000009026"/>
    </source>
</evidence>
<name>A0A0H4X441_9BACT</name>
<keyword evidence="2" id="KW-1185">Reference proteome</keyword>
<dbReference type="EMBL" id="CP012109">
    <property type="protein sequence ID" value="AKQ69964.1"/>
    <property type="molecule type" value="Genomic_DNA"/>
</dbReference>
<accession>A0A0H4X441</accession>
<proteinExistence type="predicted"/>
<sequence>MQEGLEPGGQPCVQRNLFKAVPGLRHGPGNLCKRLIAQEPFDALRRCMPTLAKGGT</sequence>
<protein>
    <submittedName>
        <fullName evidence="1">Uncharacterized protein</fullName>
    </submittedName>
</protein>
<organism evidence="1 2">
    <name type="scientific">Pseudomyxococcus hansupus</name>
    <dbReference type="NCBI Taxonomy" id="1297742"/>
    <lineage>
        <taxon>Bacteria</taxon>
        <taxon>Pseudomonadati</taxon>
        <taxon>Myxococcota</taxon>
        <taxon>Myxococcia</taxon>
        <taxon>Myxococcales</taxon>
        <taxon>Cystobacterineae</taxon>
        <taxon>Myxococcaceae</taxon>
        <taxon>Pseudomyxococcus</taxon>
    </lineage>
</organism>
<dbReference type="Proteomes" id="UP000009026">
    <property type="component" value="Chromosome"/>
</dbReference>
<dbReference type="AlphaFoldDB" id="A0A0H4X441"/>
<gene>
    <name evidence="1" type="ORF">A176_006876</name>
</gene>
<evidence type="ECO:0000313" key="1">
    <source>
        <dbReference type="EMBL" id="AKQ69964.1"/>
    </source>
</evidence>
<dbReference type="KEGG" id="mym:A176_006876"/>